<reference evidence="1" key="1">
    <citation type="submission" date="2018-11" db="EMBL/GenBank/DDBJ databases">
        <authorList>
            <consortium name="Pathogen Informatics"/>
        </authorList>
    </citation>
    <scope>NUCLEOTIDE SEQUENCE</scope>
</reference>
<keyword evidence="2" id="KW-1185">Reference proteome</keyword>
<name>A0A3S5AEF8_9PLAT</name>
<organism evidence="1 2">
    <name type="scientific">Protopolystoma xenopodis</name>
    <dbReference type="NCBI Taxonomy" id="117903"/>
    <lineage>
        <taxon>Eukaryota</taxon>
        <taxon>Metazoa</taxon>
        <taxon>Spiralia</taxon>
        <taxon>Lophotrochozoa</taxon>
        <taxon>Platyhelminthes</taxon>
        <taxon>Monogenea</taxon>
        <taxon>Polyopisthocotylea</taxon>
        <taxon>Polystomatidea</taxon>
        <taxon>Polystomatidae</taxon>
        <taxon>Protopolystoma</taxon>
    </lineage>
</organism>
<sequence>MSCGLRQAERFVKAERLQQNKNQLSSFGEIALESCYHILAYEIKLFTTNEIFSSKRIAEPEDMERLSVPANLLSSSPPIGCFLGHLPIRTHSSICHTISFRPLVKPTLFQLFTSRLLQTSVNYAKRRQCLEWEFRRNNASQDRVADEHSLLGSDPVYPHLVPRLNVPERGFVSACLFTDPMANISSARVHDNCRLYS</sequence>
<comment type="caution">
    <text evidence="1">The sequence shown here is derived from an EMBL/GenBank/DDBJ whole genome shotgun (WGS) entry which is preliminary data.</text>
</comment>
<dbReference type="EMBL" id="CAAALY010020904">
    <property type="protein sequence ID" value="VEL14365.1"/>
    <property type="molecule type" value="Genomic_DNA"/>
</dbReference>
<proteinExistence type="predicted"/>
<gene>
    <name evidence="1" type="ORF">PXEA_LOCUS7805</name>
</gene>
<evidence type="ECO:0000313" key="2">
    <source>
        <dbReference type="Proteomes" id="UP000784294"/>
    </source>
</evidence>
<evidence type="ECO:0000313" key="1">
    <source>
        <dbReference type="EMBL" id="VEL14365.1"/>
    </source>
</evidence>
<accession>A0A3S5AEF8</accession>
<dbReference type="AlphaFoldDB" id="A0A3S5AEF8"/>
<dbReference type="Proteomes" id="UP000784294">
    <property type="component" value="Unassembled WGS sequence"/>
</dbReference>
<protein>
    <submittedName>
        <fullName evidence="1">Uncharacterized protein</fullName>
    </submittedName>
</protein>